<dbReference type="AlphaFoldDB" id="A0A176QHE4"/>
<evidence type="ECO:0000313" key="3">
    <source>
        <dbReference type="Proteomes" id="UP000076976"/>
    </source>
</evidence>
<comment type="caution">
    <text evidence="2">The sequence shown here is derived from an EMBL/GenBank/DDBJ whole genome shotgun (WGS) entry which is preliminary data.</text>
</comment>
<feature type="transmembrane region" description="Helical" evidence="1">
    <location>
        <begin position="21"/>
        <end position="41"/>
    </location>
</feature>
<feature type="transmembrane region" description="Helical" evidence="1">
    <location>
        <begin position="92"/>
        <end position="109"/>
    </location>
</feature>
<evidence type="ECO:0008006" key="4">
    <source>
        <dbReference type="Google" id="ProtNLM"/>
    </source>
</evidence>
<proteinExistence type="predicted"/>
<protein>
    <recommendedName>
        <fullName evidence="4">Integral membrane protein</fullName>
    </recommendedName>
</protein>
<reference evidence="2 3" key="1">
    <citation type="submission" date="2016-01" db="EMBL/GenBank/DDBJ databases">
        <title>Janibacter melonis strain CD11_4 genome sequencing and assembly.</title>
        <authorList>
            <person name="Nair G.R."/>
            <person name="Kaur G."/>
            <person name="Chander A.M."/>
            <person name="Mayilraj S."/>
        </authorList>
    </citation>
    <scope>NUCLEOTIDE SEQUENCE [LARGE SCALE GENOMIC DNA]</scope>
    <source>
        <strain evidence="2 3">CD11-4</strain>
    </source>
</reference>
<keyword evidence="1" id="KW-1133">Transmembrane helix</keyword>
<dbReference type="Proteomes" id="UP000076976">
    <property type="component" value="Unassembled WGS sequence"/>
</dbReference>
<gene>
    <name evidence="2" type="ORF">AWH69_03180</name>
</gene>
<dbReference type="STRING" id="262209.AWH69_03180"/>
<evidence type="ECO:0000313" key="2">
    <source>
        <dbReference type="EMBL" id="OAB89110.1"/>
    </source>
</evidence>
<accession>A0A176QHE4</accession>
<name>A0A176QHE4_9MICO</name>
<keyword evidence="1" id="KW-0472">Membrane</keyword>
<organism evidence="2 3">
    <name type="scientific">Janibacter melonis</name>
    <dbReference type="NCBI Taxonomy" id="262209"/>
    <lineage>
        <taxon>Bacteria</taxon>
        <taxon>Bacillati</taxon>
        <taxon>Actinomycetota</taxon>
        <taxon>Actinomycetes</taxon>
        <taxon>Micrococcales</taxon>
        <taxon>Intrasporangiaceae</taxon>
        <taxon>Janibacter</taxon>
    </lineage>
</organism>
<evidence type="ECO:0000256" key="1">
    <source>
        <dbReference type="SAM" id="Phobius"/>
    </source>
</evidence>
<keyword evidence="1" id="KW-0812">Transmembrane</keyword>
<keyword evidence="3" id="KW-1185">Reference proteome</keyword>
<feature type="transmembrane region" description="Helical" evidence="1">
    <location>
        <begin position="61"/>
        <end position="80"/>
    </location>
</feature>
<sequence>MPAAAARARARRWAHVDPARRGLVLAWVGFTLTFALARLVTGVIKIGDQDTGDVVVGGVHLHHYLWGIAIVVAVAIYGLVDRSARTRSVMGAALGVGVALIVDEIALLVTLEDVYWTSEGWSSVAVAVIIIGVVGSALVATRSGRQDD</sequence>
<feature type="transmembrane region" description="Helical" evidence="1">
    <location>
        <begin position="121"/>
        <end position="140"/>
    </location>
</feature>
<dbReference type="EMBL" id="LQZG01000001">
    <property type="protein sequence ID" value="OAB89110.1"/>
    <property type="molecule type" value="Genomic_DNA"/>
</dbReference>